<organism evidence="1 2">
    <name type="scientific">Candidatus Aphodocola excrementigallinarum</name>
    <dbReference type="NCBI Taxonomy" id="2840670"/>
    <lineage>
        <taxon>Bacteria</taxon>
        <taxon>Bacillati</taxon>
        <taxon>Bacillota</taxon>
        <taxon>Bacilli</taxon>
        <taxon>Candidatus Aphodocola</taxon>
    </lineage>
</organism>
<evidence type="ECO:0000313" key="1">
    <source>
        <dbReference type="EMBL" id="HIU40272.1"/>
    </source>
</evidence>
<name>A0A9D1LIW2_9FIRM</name>
<dbReference type="AlphaFoldDB" id="A0A9D1LIW2"/>
<comment type="caution">
    <text evidence="1">The sequence shown here is derived from an EMBL/GenBank/DDBJ whole genome shotgun (WGS) entry which is preliminary data.</text>
</comment>
<proteinExistence type="predicted"/>
<sequence length="265" mass="30467">MKKIIYIVLLAYLTLCLSGCSSWKSKIKVSELTIDDGYVVGKVKNVSNQAYDATLEFELKSGTLKLEETCYDTFKPNETKNIKCIILEDVDDTYNVKLKNIELKEKNIPTLKEGTISNNTLEYHFEEIYDKHTLNFLSISSDYDGNSYPYIDSAEYEEDSLTIKYEIYSLNNTASFTEVYDTNTNELNSFYFTIYGDLDEDFVDDIIASVSIMNSFRNTVTSSTSMLKALSEKDVDPSKCILVDNWCVSPSYEEPMYFFSINNRY</sequence>
<evidence type="ECO:0000313" key="2">
    <source>
        <dbReference type="Proteomes" id="UP000824074"/>
    </source>
</evidence>
<reference evidence="1" key="2">
    <citation type="journal article" date="2021" name="PeerJ">
        <title>Extensive microbial diversity within the chicken gut microbiome revealed by metagenomics and culture.</title>
        <authorList>
            <person name="Gilroy R."/>
            <person name="Ravi A."/>
            <person name="Getino M."/>
            <person name="Pursley I."/>
            <person name="Horton D.L."/>
            <person name="Alikhan N.F."/>
            <person name="Baker D."/>
            <person name="Gharbi K."/>
            <person name="Hall N."/>
            <person name="Watson M."/>
            <person name="Adriaenssens E.M."/>
            <person name="Foster-Nyarko E."/>
            <person name="Jarju S."/>
            <person name="Secka A."/>
            <person name="Antonio M."/>
            <person name="Oren A."/>
            <person name="Chaudhuri R.R."/>
            <person name="La Ragione R."/>
            <person name="Hildebrand F."/>
            <person name="Pallen M.J."/>
        </authorList>
    </citation>
    <scope>NUCLEOTIDE SEQUENCE</scope>
    <source>
        <strain evidence="1">CHK193-30670</strain>
    </source>
</reference>
<dbReference type="EMBL" id="DVMT01000031">
    <property type="protein sequence ID" value="HIU40272.1"/>
    <property type="molecule type" value="Genomic_DNA"/>
</dbReference>
<protein>
    <submittedName>
        <fullName evidence="1">Uncharacterized protein</fullName>
    </submittedName>
</protein>
<gene>
    <name evidence="1" type="ORF">IAB68_03135</name>
</gene>
<reference evidence="1" key="1">
    <citation type="submission" date="2020-10" db="EMBL/GenBank/DDBJ databases">
        <authorList>
            <person name="Gilroy R."/>
        </authorList>
    </citation>
    <scope>NUCLEOTIDE SEQUENCE</scope>
    <source>
        <strain evidence="1">CHK193-30670</strain>
    </source>
</reference>
<dbReference type="Proteomes" id="UP000824074">
    <property type="component" value="Unassembled WGS sequence"/>
</dbReference>
<accession>A0A9D1LIW2</accession>